<evidence type="ECO:0000313" key="3">
    <source>
        <dbReference type="EMBL" id="MFD2261396.1"/>
    </source>
</evidence>
<protein>
    <submittedName>
        <fullName evidence="3">DUF4399 domain-containing protein</fullName>
    </submittedName>
</protein>
<feature type="chain" id="PRO_5046637027" evidence="1">
    <location>
        <begin position="23"/>
        <end position="140"/>
    </location>
</feature>
<dbReference type="Pfam" id="PF14347">
    <property type="entry name" value="DUF4399"/>
    <property type="match status" value="1"/>
</dbReference>
<dbReference type="InterPro" id="IPR025512">
    <property type="entry name" value="DUF4399"/>
</dbReference>
<sequence>MKAKQFLVVSMLALAPVVSAKAGETPAPAGSSVYLIEPKDGSTVKNPVKIVFGLKGMGVAPALVEWPNTGHHHLLIDVDNFDPNKPLPNNATHLHFGGGETEKIINLPPGKHTIQAVLGDHNHVPHATPVQSEKITITVE</sequence>
<keyword evidence="4" id="KW-1185">Reference proteome</keyword>
<comment type="caution">
    <text evidence="3">The sequence shown here is derived from an EMBL/GenBank/DDBJ whole genome shotgun (WGS) entry which is preliminary data.</text>
</comment>
<dbReference type="Proteomes" id="UP001597295">
    <property type="component" value="Unassembled WGS sequence"/>
</dbReference>
<dbReference type="RefSeq" id="WP_379874095.1">
    <property type="nucleotide sequence ID" value="NZ_JBHUIP010000001.1"/>
</dbReference>
<keyword evidence="1" id="KW-0732">Signal</keyword>
<gene>
    <name evidence="3" type="ORF">ACFSM5_00755</name>
</gene>
<proteinExistence type="predicted"/>
<organism evidence="3 4">
    <name type="scientific">Lacibacterium aquatile</name>
    <dbReference type="NCBI Taxonomy" id="1168082"/>
    <lineage>
        <taxon>Bacteria</taxon>
        <taxon>Pseudomonadati</taxon>
        <taxon>Pseudomonadota</taxon>
        <taxon>Alphaproteobacteria</taxon>
        <taxon>Rhodospirillales</taxon>
        <taxon>Rhodospirillaceae</taxon>
    </lineage>
</organism>
<name>A0ABW5DPE6_9PROT</name>
<dbReference type="EMBL" id="JBHUIP010000001">
    <property type="protein sequence ID" value="MFD2261396.1"/>
    <property type="molecule type" value="Genomic_DNA"/>
</dbReference>
<reference evidence="4" key="1">
    <citation type="journal article" date="2019" name="Int. J. Syst. Evol. Microbiol.">
        <title>The Global Catalogue of Microorganisms (GCM) 10K type strain sequencing project: providing services to taxonomists for standard genome sequencing and annotation.</title>
        <authorList>
            <consortium name="The Broad Institute Genomics Platform"/>
            <consortium name="The Broad Institute Genome Sequencing Center for Infectious Disease"/>
            <person name="Wu L."/>
            <person name="Ma J."/>
        </authorList>
    </citation>
    <scope>NUCLEOTIDE SEQUENCE [LARGE SCALE GENOMIC DNA]</scope>
    <source>
        <strain evidence="4">CGMCC 1.19062</strain>
    </source>
</reference>
<evidence type="ECO:0000313" key="4">
    <source>
        <dbReference type="Proteomes" id="UP001597295"/>
    </source>
</evidence>
<accession>A0ABW5DPE6</accession>
<feature type="domain" description="DUF4399" evidence="2">
    <location>
        <begin position="50"/>
        <end position="140"/>
    </location>
</feature>
<evidence type="ECO:0000256" key="1">
    <source>
        <dbReference type="SAM" id="SignalP"/>
    </source>
</evidence>
<evidence type="ECO:0000259" key="2">
    <source>
        <dbReference type="Pfam" id="PF14347"/>
    </source>
</evidence>
<feature type="signal peptide" evidence="1">
    <location>
        <begin position="1"/>
        <end position="22"/>
    </location>
</feature>